<feature type="signal peptide" evidence="1">
    <location>
        <begin position="1"/>
        <end position="18"/>
    </location>
</feature>
<dbReference type="AlphaFoldDB" id="A0A3P6TQA5"/>
<reference evidence="2 3" key="1">
    <citation type="submission" date="2018-08" db="EMBL/GenBank/DDBJ databases">
        <authorList>
            <person name="Laetsch R D."/>
            <person name="Stevens L."/>
            <person name="Kumar S."/>
            <person name="Blaxter L. M."/>
        </authorList>
    </citation>
    <scope>NUCLEOTIDE SEQUENCE [LARGE SCALE GENOMIC DNA]</scope>
</reference>
<dbReference type="OrthoDB" id="5847691at2759"/>
<accession>A0A3P6TQA5</accession>
<dbReference type="OMA" id="RIPSECH"/>
<evidence type="ECO:0000313" key="2">
    <source>
        <dbReference type="EMBL" id="VDK68524.1"/>
    </source>
</evidence>
<dbReference type="EMBL" id="UYRX01000011">
    <property type="protein sequence ID" value="VDK68524.1"/>
    <property type="molecule type" value="Genomic_DNA"/>
</dbReference>
<evidence type="ECO:0000313" key="3">
    <source>
        <dbReference type="Proteomes" id="UP000277928"/>
    </source>
</evidence>
<organism evidence="2 3">
    <name type="scientific">Litomosoides sigmodontis</name>
    <name type="common">Filarial nematode worm</name>
    <dbReference type="NCBI Taxonomy" id="42156"/>
    <lineage>
        <taxon>Eukaryota</taxon>
        <taxon>Metazoa</taxon>
        <taxon>Ecdysozoa</taxon>
        <taxon>Nematoda</taxon>
        <taxon>Chromadorea</taxon>
        <taxon>Rhabditida</taxon>
        <taxon>Spirurina</taxon>
        <taxon>Spiruromorpha</taxon>
        <taxon>Filarioidea</taxon>
        <taxon>Onchocercidae</taxon>
        <taxon>Litomosoides</taxon>
    </lineage>
</organism>
<name>A0A3P6TQA5_LITSI</name>
<feature type="chain" id="PRO_5017995012" evidence="1">
    <location>
        <begin position="19"/>
        <end position="329"/>
    </location>
</feature>
<keyword evidence="3" id="KW-1185">Reference proteome</keyword>
<gene>
    <name evidence="2" type="ORF">NLS_LOCUS462</name>
</gene>
<dbReference type="Proteomes" id="UP000277928">
    <property type="component" value="Unassembled WGS sequence"/>
</dbReference>
<protein>
    <submittedName>
        <fullName evidence="2">Uncharacterized protein</fullName>
    </submittedName>
</protein>
<evidence type="ECO:0000256" key="1">
    <source>
        <dbReference type="SAM" id="SignalP"/>
    </source>
</evidence>
<proteinExistence type="predicted"/>
<sequence length="329" mass="35674">MTILGAVLAVAFVLFTGSRENQTIIPTSNFNLTFEMEKVEREKMNTEKLMQISSMGILRMGNSWKSNEISSTQLSDINSAAVIETDSSRMEELELVQDSATIGEEDDPLARSKSMYYYFSDRLPSEYCFKSLPCSKCGSASEDASIGEGLPATVRVGAAFSSVISSSSLETGVSVTDVTAEAPSVTRAGSAVETDSQLEVNSPMMEDEARPVSDKELMLKGETAANTTCKTHFNTEYSITNDSTVSMLHTDTDLSVDFDPSSACMSVGRRLANIHCNWADSEFTATTETKQKKLDEASTAEEVSSLCGSLVTVGYESMIIESEAHLRTN</sequence>
<keyword evidence="1" id="KW-0732">Signal</keyword>